<evidence type="ECO:0000313" key="3">
    <source>
        <dbReference type="Proteomes" id="UP000295030"/>
    </source>
</evidence>
<organism evidence="2 3">
    <name type="scientific">Ancylobacter aquaticus</name>
    <dbReference type="NCBI Taxonomy" id="100"/>
    <lineage>
        <taxon>Bacteria</taxon>
        <taxon>Pseudomonadati</taxon>
        <taxon>Pseudomonadota</taxon>
        <taxon>Alphaproteobacteria</taxon>
        <taxon>Hyphomicrobiales</taxon>
        <taxon>Xanthobacteraceae</taxon>
        <taxon>Ancylobacter</taxon>
    </lineage>
</organism>
<evidence type="ECO:0000256" key="1">
    <source>
        <dbReference type="SAM" id="SignalP"/>
    </source>
</evidence>
<comment type="caution">
    <text evidence="2">The sequence shown here is derived from an EMBL/GenBank/DDBJ whole genome shotgun (WGS) entry which is preliminary data.</text>
</comment>
<gene>
    <name evidence="2" type="ORF">EV667_2141</name>
</gene>
<dbReference type="Proteomes" id="UP000295030">
    <property type="component" value="Unassembled WGS sequence"/>
</dbReference>
<dbReference type="InterPro" id="IPR032710">
    <property type="entry name" value="NTF2-like_dom_sf"/>
</dbReference>
<dbReference type="SUPFAM" id="SSF54427">
    <property type="entry name" value="NTF2-like"/>
    <property type="match status" value="1"/>
</dbReference>
<proteinExistence type="predicted"/>
<feature type="signal peptide" evidence="1">
    <location>
        <begin position="1"/>
        <end position="21"/>
    </location>
</feature>
<evidence type="ECO:0000313" key="2">
    <source>
        <dbReference type="EMBL" id="TCK28145.1"/>
    </source>
</evidence>
<dbReference type="AlphaFoldDB" id="A0A4R1I3E6"/>
<protein>
    <recommendedName>
        <fullName evidence="4">SnoaL-like domain-containing protein</fullName>
    </recommendedName>
</protein>
<keyword evidence="3" id="KW-1185">Reference proteome</keyword>
<sequence>MRRFCAGLLFSAAALAAPAIAQTPAERPAAPICATEGPASVPARHSEWILVGWEKHPGDGPFDFRAKLGDYYHWESGDGIFYDDFDPQYRVARSPGEYGSFWVAPFTALKSARHRVIDGPEAIIGSDLATSTLEFAAALEAGNGEIVGIRTRSTLVWQCTPEGWKIVREHNSSRRVTQEEIDAILPRPAN</sequence>
<name>A0A4R1I3E6_ANCAQ</name>
<reference evidence="2 3" key="1">
    <citation type="submission" date="2019-03" db="EMBL/GenBank/DDBJ databases">
        <title>Genomic Encyclopedia of Type Strains, Phase IV (KMG-IV): sequencing the most valuable type-strain genomes for metagenomic binning, comparative biology and taxonomic classification.</title>
        <authorList>
            <person name="Goeker M."/>
        </authorList>
    </citation>
    <scope>NUCLEOTIDE SEQUENCE [LARGE SCALE GENOMIC DNA]</scope>
    <source>
        <strain evidence="2 3">DSM 101</strain>
    </source>
</reference>
<dbReference type="EMBL" id="SMFY01000002">
    <property type="protein sequence ID" value="TCK28145.1"/>
    <property type="molecule type" value="Genomic_DNA"/>
</dbReference>
<keyword evidence="1" id="KW-0732">Signal</keyword>
<dbReference type="Gene3D" id="3.10.450.50">
    <property type="match status" value="1"/>
</dbReference>
<feature type="chain" id="PRO_5020630966" description="SnoaL-like domain-containing protein" evidence="1">
    <location>
        <begin position="22"/>
        <end position="190"/>
    </location>
</feature>
<evidence type="ECO:0008006" key="4">
    <source>
        <dbReference type="Google" id="ProtNLM"/>
    </source>
</evidence>
<accession>A0A4R1I3E6</accession>
<dbReference type="RefSeq" id="WP_207907735.1">
    <property type="nucleotide sequence ID" value="NZ_SMFY01000002.1"/>
</dbReference>